<reference evidence="3" key="1">
    <citation type="journal article" date="2019" name="Int. J. Syst. Evol. Microbiol.">
        <title>The Global Catalogue of Microorganisms (GCM) 10K type strain sequencing project: providing services to taxonomists for standard genome sequencing and annotation.</title>
        <authorList>
            <consortium name="The Broad Institute Genomics Platform"/>
            <consortium name="The Broad Institute Genome Sequencing Center for Infectious Disease"/>
            <person name="Wu L."/>
            <person name="Ma J."/>
        </authorList>
    </citation>
    <scope>NUCLEOTIDE SEQUENCE [LARGE SCALE GENOMIC DNA]</scope>
    <source>
        <strain evidence="3">JCM 6921</strain>
    </source>
</reference>
<dbReference type="InterPro" id="IPR002934">
    <property type="entry name" value="Polymerase_NTP_transf_dom"/>
</dbReference>
<sequence>MIRTPTTGVLGFPSVPAYDEEFLAHVANRLASLPHVEAVALGGSRATGTHRPDSDWDFAVYYRGAFSPESLRALGWPGEITEIGGWGGGVFNGGAWLTVDGRRIDVHYRDLDDVEHRLAEAREGRFRVERLLFHLAGIPTYIVVAELAVNRVLHGDLPRPGYPDALRRHAPERWWGDARHTLSYARAAHAERGHLADCAGAIAVAACQTAHAVMAARAQWVTNEKTLLERAGLRNLDRVLGDLTPRPDVLTAAVDEATDLLQRAVDEA</sequence>
<organism evidence="2 3">
    <name type="scientific">Streptomyces glaucosporus</name>
    <dbReference type="NCBI Taxonomy" id="284044"/>
    <lineage>
        <taxon>Bacteria</taxon>
        <taxon>Bacillati</taxon>
        <taxon>Actinomycetota</taxon>
        <taxon>Actinomycetes</taxon>
        <taxon>Kitasatosporales</taxon>
        <taxon>Streptomycetaceae</taxon>
        <taxon>Streptomyces</taxon>
    </lineage>
</organism>
<dbReference type="RefSeq" id="WP_425576265.1">
    <property type="nucleotide sequence ID" value="NZ_BAAATJ010000004.1"/>
</dbReference>
<dbReference type="Gene3D" id="3.30.460.10">
    <property type="entry name" value="Beta Polymerase, domain 2"/>
    <property type="match status" value="1"/>
</dbReference>
<dbReference type="SUPFAM" id="SSF81301">
    <property type="entry name" value="Nucleotidyltransferase"/>
    <property type="match status" value="1"/>
</dbReference>
<evidence type="ECO:0000259" key="1">
    <source>
        <dbReference type="Pfam" id="PF01909"/>
    </source>
</evidence>
<dbReference type="CDD" id="cd05403">
    <property type="entry name" value="NT_KNTase_like"/>
    <property type="match status" value="1"/>
</dbReference>
<proteinExistence type="predicted"/>
<dbReference type="Proteomes" id="UP001500058">
    <property type="component" value="Unassembled WGS sequence"/>
</dbReference>
<accession>A0ABP5V0X2</accession>
<dbReference type="InterPro" id="IPR043519">
    <property type="entry name" value="NT_sf"/>
</dbReference>
<comment type="caution">
    <text evidence="2">The sequence shown here is derived from an EMBL/GenBank/DDBJ whole genome shotgun (WGS) entry which is preliminary data.</text>
</comment>
<dbReference type="Pfam" id="PF01909">
    <property type="entry name" value="NTP_transf_2"/>
    <property type="match status" value="1"/>
</dbReference>
<evidence type="ECO:0000313" key="2">
    <source>
        <dbReference type="EMBL" id="GAA2390872.1"/>
    </source>
</evidence>
<dbReference type="EMBL" id="BAAATJ010000004">
    <property type="protein sequence ID" value="GAA2390872.1"/>
    <property type="molecule type" value="Genomic_DNA"/>
</dbReference>
<feature type="domain" description="Polymerase nucleotidyl transferase" evidence="1">
    <location>
        <begin position="27"/>
        <end position="82"/>
    </location>
</feature>
<protein>
    <submittedName>
        <fullName evidence="2">Nucleotidyltransferase domain-containing protein</fullName>
    </submittedName>
</protein>
<gene>
    <name evidence="2" type="ORF">GCM10010420_13520</name>
</gene>
<name>A0ABP5V0X2_9ACTN</name>
<keyword evidence="3" id="KW-1185">Reference proteome</keyword>
<evidence type="ECO:0000313" key="3">
    <source>
        <dbReference type="Proteomes" id="UP001500058"/>
    </source>
</evidence>